<keyword evidence="2" id="KW-1185">Reference proteome</keyword>
<dbReference type="KEGG" id="naj:B1756_15805"/>
<sequence length="85" mass="9820">MRNMDFYSITPTSGDGITLLGLEHNITAMYLTTIQREYLYTLCRYRGRLERGLETPLIRGRATTDPQLGERRVDAIDWLGILLSR</sequence>
<evidence type="ECO:0000313" key="2">
    <source>
        <dbReference type="Proteomes" id="UP000250088"/>
    </source>
</evidence>
<evidence type="ECO:0000313" key="1">
    <source>
        <dbReference type="EMBL" id="ARS91050.1"/>
    </source>
</evidence>
<reference evidence="2" key="1">
    <citation type="submission" date="2017-02" db="EMBL/GenBank/DDBJ databases">
        <title>Natronthermophilus aegyptiacus gen. nov.,sp. nov., an aerobic, extremely halophilic alkalithermophilic archaeon isolated from the athalassohaline Wadi An Natrun, Egypt.</title>
        <authorList>
            <person name="Zhao B."/>
        </authorList>
    </citation>
    <scope>NUCLEOTIDE SEQUENCE [LARGE SCALE GENOMIC DNA]</scope>
    <source>
        <strain evidence="2">JW/NM-HA 15</strain>
    </source>
</reference>
<accession>A0A2Z2HV28</accession>
<proteinExistence type="predicted"/>
<gene>
    <name evidence="1" type="ORF">B1756_15805</name>
</gene>
<name>A0A2Z2HV28_9EURY</name>
<organism evidence="1 2">
    <name type="scientific">Natrarchaeobaculum aegyptiacum</name>
    <dbReference type="NCBI Taxonomy" id="745377"/>
    <lineage>
        <taxon>Archaea</taxon>
        <taxon>Methanobacteriati</taxon>
        <taxon>Methanobacteriota</taxon>
        <taxon>Stenosarchaea group</taxon>
        <taxon>Halobacteria</taxon>
        <taxon>Halobacteriales</taxon>
        <taxon>Natrialbaceae</taxon>
        <taxon>Natrarchaeobaculum</taxon>
    </lineage>
</organism>
<dbReference type="EMBL" id="CP019893">
    <property type="protein sequence ID" value="ARS91050.1"/>
    <property type="molecule type" value="Genomic_DNA"/>
</dbReference>
<dbReference type="Proteomes" id="UP000250088">
    <property type="component" value="Chromosome"/>
</dbReference>
<protein>
    <submittedName>
        <fullName evidence="1">Uncharacterized protein</fullName>
    </submittedName>
</protein>
<dbReference type="AlphaFoldDB" id="A0A2Z2HV28"/>